<name>A0A9W8B9P7_9FUNG</name>
<organism evidence="1 2">
    <name type="scientific">Coemansia thaxteri</name>
    <dbReference type="NCBI Taxonomy" id="2663907"/>
    <lineage>
        <taxon>Eukaryota</taxon>
        <taxon>Fungi</taxon>
        <taxon>Fungi incertae sedis</taxon>
        <taxon>Zoopagomycota</taxon>
        <taxon>Kickxellomycotina</taxon>
        <taxon>Kickxellomycetes</taxon>
        <taxon>Kickxellales</taxon>
        <taxon>Kickxellaceae</taxon>
        <taxon>Coemansia</taxon>
    </lineage>
</organism>
<dbReference type="EMBL" id="JANBQF010001491">
    <property type="protein sequence ID" value="KAJ1997114.1"/>
    <property type="molecule type" value="Genomic_DNA"/>
</dbReference>
<dbReference type="AlphaFoldDB" id="A0A9W8B9P7"/>
<feature type="non-terminal residue" evidence="1">
    <location>
        <position position="1"/>
    </location>
</feature>
<gene>
    <name evidence="1" type="ORF">H4R26_005951</name>
</gene>
<proteinExistence type="predicted"/>
<dbReference type="Gene3D" id="1.25.40.10">
    <property type="entry name" value="Tetratricopeptide repeat domain"/>
    <property type="match status" value="1"/>
</dbReference>
<dbReference type="Proteomes" id="UP001150907">
    <property type="component" value="Unassembled WGS sequence"/>
</dbReference>
<protein>
    <submittedName>
        <fullName evidence="1">Uncharacterized protein</fullName>
    </submittedName>
</protein>
<accession>A0A9W8B9P7</accession>
<dbReference type="OrthoDB" id="185373at2759"/>
<evidence type="ECO:0000313" key="2">
    <source>
        <dbReference type="Proteomes" id="UP001150907"/>
    </source>
</evidence>
<comment type="caution">
    <text evidence="1">The sequence shown here is derived from an EMBL/GenBank/DDBJ whole genome shotgun (WGS) entry which is preliminary data.</text>
</comment>
<evidence type="ECO:0000313" key="1">
    <source>
        <dbReference type="EMBL" id="KAJ1997114.1"/>
    </source>
</evidence>
<sequence>WIFQRMEQGTVPSAMPSGAMESVPIPSPNSVTLATIALLWCQNRDWERVGQVLARLGGPGAAGALPRLVTRIVSAMVDCGDVAKAEKIWLEYGHTNSSTGSNGERPAVVLNERALAKLVLGCTRTGQVAKAIGYFRTACEYSAQASRPTSYLTGLLNAVLRCTLDEQPSVPDLLLCHHESEKWQNTTGSTRRGWVMHVAQTHGVRFDIDTYNVLISQLSRLAYKCALQEMGDVTLDRVAQTMHGLYLRLCKEGLAPDDMMLSHLVPMWCHLGMDELATEYWRL</sequence>
<dbReference type="InterPro" id="IPR011990">
    <property type="entry name" value="TPR-like_helical_dom_sf"/>
</dbReference>
<feature type="non-terminal residue" evidence="1">
    <location>
        <position position="283"/>
    </location>
</feature>
<keyword evidence="2" id="KW-1185">Reference proteome</keyword>
<reference evidence="1" key="1">
    <citation type="submission" date="2022-07" db="EMBL/GenBank/DDBJ databases">
        <title>Phylogenomic reconstructions and comparative analyses of Kickxellomycotina fungi.</title>
        <authorList>
            <person name="Reynolds N.K."/>
            <person name="Stajich J.E."/>
            <person name="Barry K."/>
            <person name="Grigoriev I.V."/>
            <person name="Crous P."/>
            <person name="Smith M.E."/>
        </authorList>
    </citation>
    <scope>NUCLEOTIDE SEQUENCE</scope>
    <source>
        <strain evidence="1">IMI 214461</strain>
    </source>
</reference>